<dbReference type="PRINTS" id="PR00081">
    <property type="entry name" value="GDHRDH"/>
</dbReference>
<evidence type="ECO:0000256" key="2">
    <source>
        <dbReference type="ARBA" id="ARBA00023002"/>
    </source>
</evidence>
<sequence length="255" mass="26653">MPGRLEGKVAVILGVSDERSMAATTARRFHAEGAKLVLAGRQLDKVQSVAAPLGAAAVVCDITVESQLQQLASKALDEFGKLDIAINFAGIDASAPIAETTEEMLQQTSNVHFIGATLFIKQMAAQMKAGGSIVTTSSQASIISPPGLGAYGGSKAGADQVVRIAAGEYGAQNIRVNSLAPGFTPTAMTADYLKVPTIEQAFLREIPLNRLPTADDIANAALWLASDEAFITGQILDISGGQTLRRIPTPEEMGF</sequence>
<dbReference type="Gene3D" id="3.40.50.720">
    <property type="entry name" value="NAD(P)-binding Rossmann-like Domain"/>
    <property type="match status" value="1"/>
</dbReference>
<evidence type="ECO:0000256" key="1">
    <source>
        <dbReference type="ARBA" id="ARBA00006484"/>
    </source>
</evidence>
<keyword evidence="4" id="KW-1185">Reference proteome</keyword>
<dbReference type="PANTHER" id="PTHR24321:SF15">
    <property type="entry name" value="OXIDOREDUCTASE UCPA"/>
    <property type="match status" value="1"/>
</dbReference>
<dbReference type="InterPro" id="IPR036291">
    <property type="entry name" value="NAD(P)-bd_dom_sf"/>
</dbReference>
<dbReference type="AlphaFoldDB" id="A0A9E5JWG7"/>
<dbReference type="PANTHER" id="PTHR24321">
    <property type="entry name" value="DEHYDROGENASES, SHORT CHAIN"/>
    <property type="match status" value="1"/>
</dbReference>
<dbReference type="GO" id="GO:0016491">
    <property type="term" value="F:oxidoreductase activity"/>
    <property type="evidence" value="ECO:0007669"/>
    <property type="project" value="UniProtKB-KW"/>
</dbReference>
<dbReference type="CDD" id="cd05233">
    <property type="entry name" value="SDR_c"/>
    <property type="match status" value="1"/>
</dbReference>
<proteinExistence type="inferred from homology"/>
<evidence type="ECO:0000313" key="3">
    <source>
        <dbReference type="EMBL" id="NHO66853.1"/>
    </source>
</evidence>
<dbReference type="RefSeq" id="WP_167188446.1">
    <property type="nucleotide sequence ID" value="NZ_JAAONZ010000012.1"/>
</dbReference>
<dbReference type="InterPro" id="IPR002347">
    <property type="entry name" value="SDR_fam"/>
</dbReference>
<dbReference type="Pfam" id="PF13561">
    <property type="entry name" value="adh_short_C2"/>
    <property type="match status" value="1"/>
</dbReference>
<organism evidence="3 4">
    <name type="scientific">Pseudomaricurvus hydrocarbonicus</name>
    <dbReference type="NCBI Taxonomy" id="1470433"/>
    <lineage>
        <taxon>Bacteria</taxon>
        <taxon>Pseudomonadati</taxon>
        <taxon>Pseudomonadota</taxon>
        <taxon>Gammaproteobacteria</taxon>
        <taxon>Cellvibrionales</taxon>
        <taxon>Cellvibrionaceae</taxon>
        <taxon>Pseudomaricurvus</taxon>
    </lineage>
</organism>
<keyword evidence="2" id="KW-0560">Oxidoreductase</keyword>
<dbReference type="Proteomes" id="UP000787472">
    <property type="component" value="Unassembled WGS sequence"/>
</dbReference>
<accession>A0A9E5JWG7</accession>
<evidence type="ECO:0000313" key="4">
    <source>
        <dbReference type="Proteomes" id="UP000787472"/>
    </source>
</evidence>
<reference evidence="3" key="1">
    <citation type="submission" date="2020-03" db="EMBL/GenBank/DDBJ databases">
        <authorList>
            <person name="Guo F."/>
        </authorList>
    </citation>
    <scope>NUCLEOTIDE SEQUENCE</scope>
    <source>
        <strain evidence="3">JCM 30134</strain>
    </source>
</reference>
<dbReference type="InterPro" id="IPR020904">
    <property type="entry name" value="Sc_DH/Rdtase_CS"/>
</dbReference>
<comment type="caution">
    <text evidence="3">The sequence shown here is derived from an EMBL/GenBank/DDBJ whole genome shotgun (WGS) entry which is preliminary data.</text>
</comment>
<protein>
    <submittedName>
        <fullName evidence="3">SDR family oxidoreductase</fullName>
    </submittedName>
</protein>
<dbReference type="FunFam" id="3.40.50.720:FF:000084">
    <property type="entry name" value="Short-chain dehydrogenase reductase"/>
    <property type="match status" value="1"/>
</dbReference>
<name>A0A9E5JWG7_9GAMM</name>
<comment type="similarity">
    <text evidence="1">Belongs to the short-chain dehydrogenases/reductases (SDR) family.</text>
</comment>
<gene>
    <name evidence="3" type="ORF">G8770_14980</name>
</gene>
<dbReference type="PROSITE" id="PS00061">
    <property type="entry name" value="ADH_SHORT"/>
    <property type="match status" value="1"/>
</dbReference>
<dbReference type="EMBL" id="JAAONZ010000012">
    <property type="protein sequence ID" value="NHO66853.1"/>
    <property type="molecule type" value="Genomic_DNA"/>
</dbReference>
<dbReference type="SUPFAM" id="SSF51735">
    <property type="entry name" value="NAD(P)-binding Rossmann-fold domains"/>
    <property type="match status" value="1"/>
</dbReference>